<dbReference type="GO" id="GO:0016740">
    <property type="term" value="F:transferase activity"/>
    <property type="evidence" value="ECO:0007669"/>
    <property type="project" value="UniProtKB-KW"/>
</dbReference>
<organism evidence="2 3">
    <name type="scientific">Sulfobacillus thermosulfidooxidans</name>
    <dbReference type="NCBI Taxonomy" id="28034"/>
    <lineage>
        <taxon>Bacteria</taxon>
        <taxon>Bacillati</taxon>
        <taxon>Bacillota</taxon>
        <taxon>Clostridia</taxon>
        <taxon>Eubacteriales</taxon>
        <taxon>Clostridiales Family XVII. Incertae Sedis</taxon>
        <taxon>Sulfobacillus</taxon>
    </lineage>
</organism>
<proteinExistence type="predicted"/>
<keyword evidence="2" id="KW-0808">Transferase</keyword>
<dbReference type="Proteomes" id="UP000242705">
    <property type="component" value="Unassembled WGS sequence"/>
</dbReference>
<dbReference type="InterPro" id="IPR050834">
    <property type="entry name" value="Glycosyltransf_2"/>
</dbReference>
<evidence type="ECO:0000259" key="1">
    <source>
        <dbReference type="Pfam" id="PF00535"/>
    </source>
</evidence>
<dbReference type="CDD" id="cd00761">
    <property type="entry name" value="Glyco_tranf_GTA_type"/>
    <property type="match status" value="1"/>
</dbReference>
<dbReference type="Gene3D" id="3.90.550.10">
    <property type="entry name" value="Spore Coat Polysaccharide Biosynthesis Protein SpsA, Chain A"/>
    <property type="match status" value="1"/>
</dbReference>
<dbReference type="InterPro" id="IPR029044">
    <property type="entry name" value="Nucleotide-diphossugar_trans"/>
</dbReference>
<evidence type="ECO:0000313" key="2">
    <source>
        <dbReference type="EMBL" id="PSR29002.1"/>
    </source>
</evidence>
<dbReference type="PANTHER" id="PTHR43685:SF2">
    <property type="entry name" value="GLYCOSYLTRANSFERASE 2-LIKE DOMAIN-CONTAINING PROTEIN"/>
    <property type="match status" value="1"/>
</dbReference>
<dbReference type="SUPFAM" id="SSF53448">
    <property type="entry name" value="Nucleotide-diphospho-sugar transferases"/>
    <property type="match status" value="1"/>
</dbReference>
<dbReference type="InterPro" id="IPR001173">
    <property type="entry name" value="Glyco_trans_2-like"/>
</dbReference>
<comment type="caution">
    <text evidence="2">The sequence shown here is derived from an EMBL/GenBank/DDBJ whole genome shotgun (WGS) entry which is preliminary data.</text>
</comment>
<protein>
    <submittedName>
        <fullName evidence="2">Glycosyltransferase family 2 protein</fullName>
    </submittedName>
</protein>
<name>A0A2T2X3E1_SULTH</name>
<sequence>MGAPICHQTIILCATMYQRSPCDHILLEHPTWSEFMNYGIVIPVYFGRSFIKRALDSVFAQEDVSDRLNVLIIEDGTPEPEDVKSLIAGYPVQYVKLPENHGVFYARWVGLSQLPSTVEFCAFLDQDDAWHPKFLSHLTTILMQDETLGFVACNARVMGVHGNYVLYQDRRPNLLLADLKVANQLISPSQVLIRRDALEKLNWNIDLPYPGADDWLLWLAILSLGYQATYIDEVLLDYYDHAAGAHHRKHIMAKSEEYIVEHWFPRLQLTKWDQRLYKGRIGWDHIVQGLRTKNLRHLVKGLNYLVRDPIAVNAARQFRRRHRKNHIV</sequence>
<accession>A0A2T2X3E1</accession>
<dbReference type="AlphaFoldDB" id="A0A2T2X3E1"/>
<dbReference type="PANTHER" id="PTHR43685">
    <property type="entry name" value="GLYCOSYLTRANSFERASE"/>
    <property type="match status" value="1"/>
</dbReference>
<dbReference type="EMBL" id="PXYX01000004">
    <property type="protein sequence ID" value="PSR29002.1"/>
    <property type="molecule type" value="Genomic_DNA"/>
</dbReference>
<reference evidence="2 3" key="1">
    <citation type="journal article" date="2014" name="BMC Genomics">
        <title>Comparison of environmental and isolate Sulfobacillus genomes reveals diverse carbon, sulfur, nitrogen, and hydrogen metabolisms.</title>
        <authorList>
            <person name="Justice N.B."/>
            <person name="Norman A."/>
            <person name="Brown C.T."/>
            <person name="Singh A."/>
            <person name="Thomas B.C."/>
            <person name="Banfield J.F."/>
        </authorList>
    </citation>
    <scope>NUCLEOTIDE SEQUENCE [LARGE SCALE GENOMIC DNA]</scope>
    <source>
        <strain evidence="2">AMDSBA5</strain>
    </source>
</reference>
<gene>
    <name evidence="2" type="ORF">C7B47_03360</name>
</gene>
<feature type="domain" description="Glycosyltransferase 2-like" evidence="1">
    <location>
        <begin position="40"/>
        <end position="200"/>
    </location>
</feature>
<dbReference type="Pfam" id="PF00535">
    <property type="entry name" value="Glycos_transf_2"/>
    <property type="match status" value="1"/>
</dbReference>
<evidence type="ECO:0000313" key="3">
    <source>
        <dbReference type="Proteomes" id="UP000242705"/>
    </source>
</evidence>